<sequence length="313" mass="32280">MAAIAAGLLLNACGGGSSSSDVAQAVKAPTTSSPNLVAIGDSLTEGVGSSNGGYPAVLSGMLNDRPYANLGIGGQTSTQIASRIGALPSAVTLDGNAVPASTTAVSVASLSIDLLSTPADDTARSKSGSLCSVHGVLQRTAFGGPPSTSELYTFTRDAPGQAVPCSPSSAFLADSEGYDAWTAIIWIGRNNYDDVATVVADVKAIVQWLKPSSAHFAVLSVIKGEFSYEYAGALGAQHIDQINAELKAAYPDNFVDIETVLVNSYDPNLPQDVMDHMNNIPPTSLRSDTVHLNDAGYGIVAAQLKSFISARNW</sequence>
<keyword evidence="1" id="KW-0378">Hydrolase</keyword>
<organism evidence="1 2">
    <name type="scientific">Caballeronia novacaledonica</name>
    <dbReference type="NCBI Taxonomy" id="1544861"/>
    <lineage>
        <taxon>Bacteria</taxon>
        <taxon>Pseudomonadati</taxon>
        <taxon>Pseudomonadota</taxon>
        <taxon>Betaproteobacteria</taxon>
        <taxon>Burkholderiales</taxon>
        <taxon>Burkholderiaceae</taxon>
        <taxon>Caballeronia</taxon>
    </lineage>
</organism>
<reference evidence="1" key="1">
    <citation type="submission" date="2022-09" db="EMBL/GenBank/DDBJ databases">
        <title>Isolation and characterization of 3-chlorobenzoate degrading bacteria from soils in Shizuoka.</title>
        <authorList>
            <person name="Ifat A."/>
            <person name="Ogawa N."/>
            <person name="Kimbara K."/>
            <person name="Moriuchi R."/>
            <person name="Dohra H."/>
            <person name="Shintani M."/>
        </authorList>
    </citation>
    <scope>NUCLEOTIDE SEQUENCE</scope>
    <source>
        <strain evidence="1">19CS4-2</strain>
    </source>
</reference>
<dbReference type="GO" id="GO:0016788">
    <property type="term" value="F:hydrolase activity, acting on ester bonds"/>
    <property type="evidence" value="ECO:0007669"/>
    <property type="project" value="UniProtKB-ARBA"/>
</dbReference>
<evidence type="ECO:0000313" key="2">
    <source>
        <dbReference type="Proteomes" id="UP001055111"/>
    </source>
</evidence>
<protein>
    <submittedName>
        <fullName evidence="1">SGNH/GDSL hydrolase family protein</fullName>
    </submittedName>
</protein>
<dbReference type="RefSeq" id="WP_238212334.1">
    <property type="nucleotide sequence ID" value="NZ_BPUS01000004.1"/>
</dbReference>
<proteinExistence type="predicted"/>
<evidence type="ECO:0000313" key="1">
    <source>
        <dbReference type="EMBL" id="GJH25727.1"/>
    </source>
</evidence>
<dbReference type="InterPro" id="IPR036514">
    <property type="entry name" value="SGNH_hydro_sf"/>
</dbReference>
<accession>A0AA37I9R1</accession>
<name>A0AA37I9R1_9BURK</name>
<gene>
    <name evidence="1" type="ORF">CBA19CS42_14445</name>
</gene>
<dbReference type="Proteomes" id="UP001055111">
    <property type="component" value="Unassembled WGS sequence"/>
</dbReference>
<dbReference type="AlphaFoldDB" id="A0AA37I9R1"/>
<dbReference type="EMBL" id="BPUS01000004">
    <property type="protein sequence ID" value="GJH25727.1"/>
    <property type="molecule type" value="Genomic_DNA"/>
</dbReference>
<comment type="caution">
    <text evidence="1">The sequence shown here is derived from an EMBL/GenBank/DDBJ whole genome shotgun (WGS) entry which is preliminary data.</text>
</comment>
<dbReference type="SUPFAM" id="SSF52266">
    <property type="entry name" value="SGNH hydrolase"/>
    <property type="match status" value="2"/>
</dbReference>
<dbReference type="Gene3D" id="3.40.50.1110">
    <property type="entry name" value="SGNH hydrolase"/>
    <property type="match status" value="2"/>
</dbReference>